<gene>
    <name evidence="6" type="ORF">TVAG_303430</name>
</gene>
<organism evidence="6 7">
    <name type="scientific">Trichomonas vaginalis (strain ATCC PRA-98 / G3)</name>
    <dbReference type="NCBI Taxonomy" id="412133"/>
    <lineage>
        <taxon>Eukaryota</taxon>
        <taxon>Metamonada</taxon>
        <taxon>Parabasalia</taxon>
        <taxon>Trichomonadida</taxon>
        <taxon>Trichomonadidae</taxon>
        <taxon>Trichomonas</taxon>
    </lineage>
</organism>
<dbReference type="eggNOG" id="KOG0048">
    <property type="taxonomic scope" value="Eukaryota"/>
</dbReference>
<feature type="domain" description="HTH myb-type" evidence="5">
    <location>
        <begin position="68"/>
        <end position="123"/>
    </location>
</feature>
<dbReference type="InterPro" id="IPR017930">
    <property type="entry name" value="Myb_dom"/>
</dbReference>
<evidence type="ECO:0000256" key="2">
    <source>
        <dbReference type="ARBA" id="ARBA00023125"/>
    </source>
</evidence>
<evidence type="ECO:0000313" key="7">
    <source>
        <dbReference type="Proteomes" id="UP000001542"/>
    </source>
</evidence>
<evidence type="ECO:0000259" key="4">
    <source>
        <dbReference type="PROSITE" id="PS50090"/>
    </source>
</evidence>
<protein>
    <submittedName>
        <fullName evidence="6">Myb-like DNA-binding domain containing protein</fullName>
    </submittedName>
</protein>
<dbReference type="InterPro" id="IPR001005">
    <property type="entry name" value="SANT/Myb"/>
</dbReference>
<dbReference type="RefSeq" id="XP_001329347.1">
    <property type="nucleotide sequence ID" value="XM_001329312.1"/>
</dbReference>
<reference evidence="6" key="2">
    <citation type="journal article" date="2007" name="Science">
        <title>Draft genome sequence of the sexually transmitted pathogen Trichomonas vaginalis.</title>
        <authorList>
            <person name="Carlton J.M."/>
            <person name="Hirt R.P."/>
            <person name="Silva J.C."/>
            <person name="Delcher A.L."/>
            <person name="Schatz M."/>
            <person name="Zhao Q."/>
            <person name="Wortman J.R."/>
            <person name="Bidwell S.L."/>
            <person name="Alsmark U.C.M."/>
            <person name="Besteiro S."/>
            <person name="Sicheritz-Ponten T."/>
            <person name="Noel C.J."/>
            <person name="Dacks J.B."/>
            <person name="Foster P.G."/>
            <person name="Simillion C."/>
            <person name="Van de Peer Y."/>
            <person name="Miranda-Saavedra D."/>
            <person name="Barton G.J."/>
            <person name="Westrop G.D."/>
            <person name="Mueller S."/>
            <person name="Dessi D."/>
            <person name="Fiori P.L."/>
            <person name="Ren Q."/>
            <person name="Paulsen I."/>
            <person name="Zhang H."/>
            <person name="Bastida-Corcuera F.D."/>
            <person name="Simoes-Barbosa A."/>
            <person name="Brown M.T."/>
            <person name="Hayes R.D."/>
            <person name="Mukherjee M."/>
            <person name="Okumura C.Y."/>
            <person name="Schneider R."/>
            <person name="Smith A.J."/>
            <person name="Vanacova S."/>
            <person name="Villalvazo M."/>
            <person name="Haas B.J."/>
            <person name="Pertea M."/>
            <person name="Feldblyum T.V."/>
            <person name="Utterback T.R."/>
            <person name="Shu C.L."/>
            <person name="Osoegawa K."/>
            <person name="de Jong P.J."/>
            <person name="Hrdy I."/>
            <person name="Horvathova L."/>
            <person name="Zubacova Z."/>
            <person name="Dolezal P."/>
            <person name="Malik S.B."/>
            <person name="Logsdon J.M. Jr."/>
            <person name="Henze K."/>
            <person name="Gupta A."/>
            <person name="Wang C.C."/>
            <person name="Dunne R.L."/>
            <person name="Upcroft J.A."/>
            <person name="Upcroft P."/>
            <person name="White O."/>
            <person name="Salzberg S.L."/>
            <person name="Tang P."/>
            <person name="Chiu C.-H."/>
            <person name="Lee Y.-S."/>
            <person name="Embley T.M."/>
            <person name="Coombs G.H."/>
            <person name="Mottram J.C."/>
            <person name="Tachezy J."/>
            <person name="Fraser-Liggett C.M."/>
            <person name="Johnson P.J."/>
        </authorList>
    </citation>
    <scope>NUCLEOTIDE SEQUENCE [LARGE SCALE GENOMIC DNA]</scope>
    <source>
        <strain evidence="6">G3</strain>
    </source>
</reference>
<dbReference type="SMR" id="A2DR25"/>
<dbReference type="VEuPathDB" id="TrichDB:TVAGG3_0694650"/>
<feature type="region of interest" description="Disordered" evidence="3">
    <location>
        <begin position="192"/>
        <end position="215"/>
    </location>
</feature>
<dbReference type="PANTHER" id="PTHR45614:SF25">
    <property type="entry name" value="MYB PROTEIN"/>
    <property type="match status" value="1"/>
</dbReference>
<proteinExistence type="predicted"/>
<keyword evidence="1" id="KW-0677">Repeat</keyword>
<dbReference type="InParanoid" id="A2DR25"/>
<evidence type="ECO:0000256" key="3">
    <source>
        <dbReference type="SAM" id="MobiDB-lite"/>
    </source>
</evidence>
<dbReference type="Pfam" id="PF00249">
    <property type="entry name" value="Myb_DNA-binding"/>
    <property type="match status" value="2"/>
</dbReference>
<dbReference type="GO" id="GO:0000981">
    <property type="term" value="F:DNA-binding transcription factor activity, RNA polymerase II-specific"/>
    <property type="evidence" value="ECO:0000318"/>
    <property type="project" value="GO_Central"/>
</dbReference>
<dbReference type="OrthoDB" id="2143914at2759"/>
<dbReference type="GO" id="GO:0005634">
    <property type="term" value="C:nucleus"/>
    <property type="evidence" value="ECO:0000318"/>
    <property type="project" value="GO_Central"/>
</dbReference>
<dbReference type="CDD" id="cd00167">
    <property type="entry name" value="SANT"/>
    <property type="match status" value="3"/>
</dbReference>
<dbReference type="STRING" id="5722.A2DR25"/>
<dbReference type="InterPro" id="IPR009057">
    <property type="entry name" value="Homeodomain-like_sf"/>
</dbReference>
<dbReference type="Gene3D" id="1.10.10.60">
    <property type="entry name" value="Homeodomain-like"/>
    <property type="match status" value="3"/>
</dbReference>
<reference evidence="6" key="1">
    <citation type="submission" date="2006-10" db="EMBL/GenBank/DDBJ databases">
        <authorList>
            <person name="Amadeo P."/>
            <person name="Zhao Q."/>
            <person name="Wortman J."/>
            <person name="Fraser-Liggett C."/>
            <person name="Carlton J."/>
        </authorList>
    </citation>
    <scope>NUCLEOTIDE SEQUENCE</scope>
    <source>
        <strain evidence="6">G3</strain>
    </source>
</reference>
<dbReference type="AlphaFoldDB" id="A2DR25"/>
<feature type="domain" description="Myb-like" evidence="4">
    <location>
        <begin position="120"/>
        <end position="170"/>
    </location>
</feature>
<dbReference type="PROSITE" id="PS50090">
    <property type="entry name" value="MYB_LIKE"/>
    <property type="match status" value="3"/>
</dbReference>
<sequence length="272" mass="30776">MDVTALAPTRARRQTVHLTTNATWTKEEDDLLTQIASSSENIAWSVVAKLFPNKTAPQLAGRWEKVLDPHLIKGSWTREEDEIIIDFVAKNGDKDWAKLALLLKGRTGKQCRERFKNHLDPNVAKNSWTEEEDNKLIELHAKFGNSWTKISHYFEGRTDNCIKNRWNSTLKKRLERIEKGEPLVMKRGRKPKNVKVNMPKPDLSSTSSTGNSVCSSPLRPFDGKRIIIDLVPITDNISIIQARCDSNKSPKPLNSLEENRKGLLALIGATTN</sequence>
<dbReference type="InterPro" id="IPR050560">
    <property type="entry name" value="MYB_TF"/>
</dbReference>
<dbReference type="PROSITE" id="PS51294">
    <property type="entry name" value="HTH_MYB"/>
    <property type="match status" value="2"/>
</dbReference>
<dbReference type="OMA" id="DPEINHC"/>
<name>A2DR25_TRIV3</name>
<keyword evidence="7" id="KW-1185">Reference proteome</keyword>
<evidence type="ECO:0000313" key="6">
    <source>
        <dbReference type="EMBL" id="EAY17124.1"/>
    </source>
</evidence>
<dbReference type="EMBL" id="DS113234">
    <property type="protein sequence ID" value="EAY17124.1"/>
    <property type="molecule type" value="Genomic_DNA"/>
</dbReference>
<dbReference type="SMART" id="SM00717">
    <property type="entry name" value="SANT"/>
    <property type="match status" value="3"/>
</dbReference>
<feature type="domain" description="Myb-like" evidence="4">
    <location>
        <begin position="24"/>
        <end position="67"/>
    </location>
</feature>
<keyword evidence="2 6" id="KW-0238">DNA-binding</keyword>
<dbReference type="SUPFAM" id="SSF46689">
    <property type="entry name" value="Homeodomain-like"/>
    <property type="match status" value="2"/>
</dbReference>
<evidence type="ECO:0000256" key="1">
    <source>
        <dbReference type="ARBA" id="ARBA00022737"/>
    </source>
</evidence>
<dbReference type="PANTHER" id="PTHR45614">
    <property type="entry name" value="MYB PROTEIN-RELATED"/>
    <property type="match status" value="1"/>
</dbReference>
<dbReference type="KEGG" id="tva:4775139"/>
<feature type="domain" description="HTH myb-type" evidence="5">
    <location>
        <begin position="125"/>
        <end position="174"/>
    </location>
</feature>
<dbReference type="GO" id="GO:0000978">
    <property type="term" value="F:RNA polymerase II cis-regulatory region sequence-specific DNA binding"/>
    <property type="evidence" value="ECO:0000318"/>
    <property type="project" value="GO_Central"/>
</dbReference>
<feature type="compositionally biased region" description="Low complexity" evidence="3">
    <location>
        <begin position="194"/>
        <end position="215"/>
    </location>
</feature>
<evidence type="ECO:0000259" key="5">
    <source>
        <dbReference type="PROSITE" id="PS51294"/>
    </source>
</evidence>
<dbReference type="GO" id="GO:0006355">
    <property type="term" value="P:regulation of DNA-templated transcription"/>
    <property type="evidence" value="ECO:0000318"/>
    <property type="project" value="GO_Central"/>
</dbReference>
<feature type="domain" description="Myb-like" evidence="4">
    <location>
        <begin position="68"/>
        <end position="119"/>
    </location>
</feature>
<accession>A2DR25</accession>
<dbReference type="Proteomes" id="UP000001542">
    <property type="component" value="Unassembled WGS sequence"/>
</dbReference>
<dbReference type="VEuPathDB" id="TrichDB:TVAG_303430"/>
<dbReference type="FunFam" id="1.10.10.60:FF:000010">
    <property type="entry name" value="Transcriptional activator Myb isoform A"/>
    <property type="match status" value="1"/>
</dbReference>